<evidence type="ECO:0000313" key="8">
    <source>
        <dbReference type="Ensembl" id="ENSSAUP00010045370.1"/>
    </source>
</evidence>
<feature type="signal peptide" evidence="6">
    <location>
        <begin position="1"/>
        <end position="19"/>
    </location>
</feature>
<evidence type="ECO:0000313" key="9">
    <source>
        <dbReference type="Proteomes" id="UP000472265"/>
    </source>
</evidence>
<accession>A0A671X8Y9</accession>
<dbReference type="Ensembl" id="ENSSAUT00010047696.1">
    <property type="protein sequence ID" value="ENSSAUP00010045370.1"/>
    <property type="gene ID" value="ENSSAUG00010018939.1"/>
</dbReference>
<evidence type="ECO:0000256" key="2">
    <source>
        <dbReference type="ARBA" id="ARBA00023136"/>
    </source>
</evidence>
<dbReference type="GO" id="GO:0009897">
    <property type="term" value="C:external side of plasma membrane"/>
    <property type="evidence" value="ECO:0007669"/>
    <property type="project" value="TreeGrafter"/>
</dbReference>
<keyword evidence="2 5" id="KW-0472">Membrane</keyword>
<feature type="transmembrane region" description="Helical" evidence="5">
    <location>
        <begin position="425"/>
        <end position="446"/>
    </location>
</feature>
<dbReference type="SUPFAM" id="SSF48726">
    <property type="entry name" value="Immunoglobulin"/>
    <property type="match status" value="4"/>
</dbReference>
<dbReference type="Gene3D" id="2.60.40.10">
    <property type="entry name" value="Immunoglobulins"/>
    <property type="match status" value="4"/>
</dbReference>
<dbReference type="InterPro" id="IPR013783">
    <property type="entry name" value="Ig-like_fold"/>
</dbReference>
<proteinExistence type="predicted"/>
<keyword evidence="5" id="KW-1133">Transmembrane helix</keyword>
<protein>
    <submittedName>
        <fullName evidence="8">Butyrophilin-like protein 1</fullName>
    </submittedName>
</protein>
<reference evidence="8" key="2">
    <citation type="submission" date="2025-08" db="UniProtKB">
        <authorList>
            <consortium name="Ensembl"/>
        </authorList>
    </citation>
    <scope>IDENTIFICATION</scope>
</reference>
<feature type="compositionally biased region" description="Polar residues" evidence="4">
    <location>
        <begin position="459"/>
        <end position="470"/>
    </location>
</feature>
<dbReference type="GO" id="GO:0005102">
    <property type="term" value="F:signaling receptor binding"/>
    <property type="evidence" value="ECO:0007669"/>
    <property type="project" value="TreeGrafter"/>
</dbReference>
<reference evidence="8" key="1">
    <citation type="submission" date="2021-04" db="EMBL/GenBank/DDBJ databases">
        <authorList>
            <consortium name="Wellcome Sanger Institute Data Sharing"/>
        </authorList>
    </citation>
    <scope>NUCLEOTIDE SEQUENCE [LARGE SCALE GENOMIC DNA]</scope>
</reference>
<dbReference type="OMA" id="KADTFTC"/>
<dbReference type="SMART" id="SM00409">
    <property type="entry name" value="IG"/>
    <property type="match status" value="4"/>
</dbReference>
<dbReference type="AlphaFoldDB" id="A0A671X8Y9"/>
<feature type="domain" description="Ig-like" evidence="7">
    <location>
        <begin position="226"/>
        <end position="312"/>
    </location>
</feature>
<feature type="chain" id="PRO_5025589850" evidence="6">
    <location>
        <begin position="20"/>
        <end position="496"/>
    </location>
</feature>
<reference evidence="8" key="3">
    <citation type="submission" date="2025-09" db="UniProtKB">
        <authorList>
            <consortium name="Ensembl"/>
        </authorList>
    </citation>
    <scope>IDENTIFICATION</scope>
</reference>
<dbReference type="InterPro" id="IPR003599">
    <property type="entry name" value="Ig_sub"/>
</dbReference>
<evidence type="ECO:0000256" key="3">
    <source>
        <dbReference type="ARBA" id="ARBA00023319"/>
    </source>
</evidence>
<dbReference type="InterPro" id="IPR053896">
    <property type="entry name" value="BTN3A2-like_Ig-C"/>
</dbReference>
<dbReference type="CDD" id="cd00096">
    <property type="entry name" value="Ig"/>
    <property type="match status" value="1"/>
</dbReference>
<feature type="domain" description="Ig-like" evidence="7">
    <location>
        <begin position="28"/>
        <end position="113"/>
    </location>
</feature>
<dbReference type="InterPro" id="IPR036179">
    <property type="entry name" value="Ig-like_dom_sf"/>
</dbReference>
<feature type="domain" description="Ig-like" evidence="7">
    <location>
        <begin position="319"/>
        <end position="405"/>
    </location>
</feature>
<evidence type="ECO:0000256" key="5">
    <source>
        <dbReference type="SAM" id="Phobius"/>
    </source>
</evidence>
<evidence type="ECO:0000256" key="6">
    <source>
        <dbReference type="SAM" id="SignalP"/>
    </source>
</evidence>
<name>A0A671X8Y9_SPAAU</name>
<dbReference type="InterPro" id="IPR007110">
    <property type="entry name" value="Ig-like_dom"/>
</dbReference>
<dbReference type="GO" id="GO:0050852">
    <property type="term" value="P:T cell receptor signaling pathway"/>
    <property type="evidence" value="ECO:0007669"/>
    <property type="project" value="TreeGrafter"/>
</dbReference>
<keyword evidence="9" id="KW-1185">Reference proteome</keyword>
<evidence type="ECO:0000256" key="4">
    <source>
        <dbReference type="SAM" id="MobiDB-lite"/>
    </source>
</evidence>
<dbReference type="GO" id="GO:0001817">
    <property type="term" value="P:regulation of cytokine production"/>
    <property type="evidence" value="ECO:0007669"/>
    <property type="project" value="TreeGrafter"/>
</dbReference>
<dbReference type="Pfam" id="PF22705">
    <property type="entry name" value="C2-set_3"/>
    <property type="match status" value="3"/>
</dbReference>
<dbReference type="Proteomes" id="UP000472265">
    <property type="component" value="Chromosome 6"/>
</dbReference>
<feature type="domain" description="Ig-like" evidence="7">
    <location>
        <begin position="116"/>
        <end position="219"/>
    </location>
</feature>
<dbReference type="InterPro" id="IPR013106">
    <property type="entry name" value="Ig_V-set"/>
</dbReference>
<dbReference type="InterPro" id="IPR050504">
    <property type="entry name" value="IgSF_BTN/MOG"/>
</dbReference>
<keyword evidence="5" id="KW-0812">Transmembrane</keyword>
<dbReference type="PROSITE" id="PS50835">
    <property type="entry name" value="IG_LIKE"/>
    <property type="match status" value="4"/>
</dbReference>
<dbReference type="Pfam" id="PF07686">
    <property type="entry name" value="V-set"/>
    <property type="match status" value="1"/>
</dbReference>
<keyword evidence="6" id="KW-0732">Signal</keyword>
<comment type="subcellular location">
    <subcellularLocation>
        <location evidence="1">Membrane</location>
    </subcellularLocation>
</comment>
<keyword evidence="3" id="KW-0393">Immunoglobulin domain</keyword>
<dbReference type="PANTHER" id="PTHR24100">
    <property type="entry name" value="BUTYROPHILIN"/>
    <property type="match status" value="1"/>
</dbReference>
<dbReference type="GeneTree" id="ENSGT01030000235070"/>
<feature type="region of interest" description="Disordered" evidence="4">
    <location>
        <begin position="459"/>
        <end position="496"/>
    </location>
</feature>
<gene>
    <name evidence="8" type="primary">LOC115583230</name>
</gene>
<evidence type="ECO:0000259" key="7">
    <source>
        <dbReference type="PROSITE" id="PS50835"/>
    </source>
</evidence>
<evidence type="ECO:0000256" key="1">
    <source>
        <dbReference type="ARBA" id="ARBA00004370"/>
    </source>
</evidence>
<dbReference type="PANTHER" id="PTHR24100:SF151">
    <property type="entry name" value="ICOS LIGAND"/>
    <property type="match status" value="1"/>
</dbReference>
<sequence>MRTPLDLCFCLLTLCGVTSVLYGVRVVVEEDSDAVLPCSPSTKEDITAKLFDWKKDGQEVFMYDSGIHYNNGHGSQDLQFKGRVSHFQDQLMNGNASIKIQNVKMADSGNYICIFPRLQPRQTFNIELVVGASKPFITTPNQTKDQLLLQCEVEGASQEPKVEWQDSSGNILPAEEPQVSERGGRYYVTINTTVTKTDRYRCVVTQKEISHQTSAETFVFISGASPEPYITTLNETKDWSLLQCKVRGASQEPKVEWQDSSGNILPAEEPQVSERGGRYYVTINTTVTKTGRYRCVVTQKEINHQSRAETFVFISGASPEPYITTPDATKDWSLLQCEVKGASPEPKVEWQDSSGNILPAEEPQVSERGGRYYVTIKTNVTKTGRYRCVVTQEGISHQTSAETFVFINVNSSSVSEKVCEDCSSAVAFVLGAAVLAVVVAAVPFGLRATNCITVSFNQGAAPDPTTTSNDPTKDIPLLQVRVTGDHQDQNGSSNAP</sequence>
<organism evidence="8 9">
    <name type="scientific">Sparus aurata</name>
    <name type="common">Gilthead sea bream</name>
    <dbReference type="NCBI Taxonomy" id="8175"/>
    <lineage>
        <taxon>Eukaryota</taxon>
        <taxon>Metazoa</taxon>
        <taxon>Chordata</taxon>
        <taxon>Craniata</taxon>
        <taxon>Vertebrata</taxon>
        <taxon>Euteleostomi</taxon>
        <taxon>Actinopterygii</taxon>
        <taxon>Neopterygii</taxon>
        <taxon>Teleostei</taxon>
        <taxon>Neoteleostei</taxon>
        <taxon>Acanthomorphata</taxon>
        <taxon>Eupercaria</taxon>
        <taxon>Spariformes</taxon>
        <taxon>Sparidae</taxon>
        <taxon>Sparus</taxon>
    </lineage>
</organism>